<dbReference type="PANTHER" id="PTHR21666:SF294">
    <property type="entry name" value="PEPTIDASE M23"/>
    <property type="match status" value="1"/>
</dbReference>
<dbReference type="EC" id="3.4.24.-" evidence="4"/>
<dbReference type="InterPro" id="IPR011055">
    <property type="entry name" value="Dup_hybrid_motif"/>
</dbReference>
<comment type="caution">
    <text evidence="4">The sequence shown here is derived from an EMBL/GenBank/DDBJ whole genome shotgun (WGS) entry which is preliminary data.</text>
</comment>
<keyword evidence="4" id="KW-0378">Hydrolase</keyword>
<keyword evidence="1" id="KW-0812">Transmembrane</keyword>
<evidence type="ECO:0000256" key="2">
    <source>
        <dbReference type="SAM" id="SignalP"/>
    </source>
</evidence>
<dbReference type="Gene3D" id="2.70.70.10">
    <property type="entry name" value="Glucose Permease (Domain IIA)"/>
    <property type="match status" value="1"/>
</dbReference>
<dbReference type="GO" id="GO:0016787">
    <property type="term" value="F:hydrolase activity"/>
    <property type="evidence" value="ECO:0007669"/>
    <property type="project" value="UniProtKB-KW"/>
</dbReference>
<evidence type="ECO:0000313" key="5">
    <source>
        <dbReference type="Proteomes" id="UP001595974"/>
    </source>
</evidence>
<dbReference type="Pfam" id="PF01551">
    <property type="entry name" value="Peptidase_M23"/>
    <property type="match status" value="1"/>
</dbReference>
<keyword evidence="5" id="KW-1185">Reference proteome</keyword>
<evidence type="ECO:0000259" key="3">
    <source>
        <dbReference type="Pfam" id="PF01551"/>
    </source>
</evidence>
<dbReference type="EMBL" id="JBHSOG010000014">
    <property type="protein sequence ID" value="MFC5768705.1"/>
    <property type="molecule type" value="Genomic_DNA"/>
</dbReference>
<dbReference type="CDD" id="cd12797">
    <property type="entry name" value="M23_peptidase"/>
    <property type="match status" value="1"/>
</dbReference>
<feature type="transmembrane region" description="Helical" evidence="1">
    <location>
        <begin position="332"/>
        <end position="351"/>
    </location>
</feature>
<dbReference type="SUPFAM" id="SSF51261">
    <property type="entry name" value="Duplicated hybrid motif"/>
    <property type="match status" value="1"/>
</dbReference>
<feature type="signal peptide" evidence="2">
    <location>
        <begin position="1"/>
        <end position="22"/>
    </location>
</feature>
<dbReference type="Proteomes" id="UP001595974">
    <property type="component" value="Unassembled WGS sequence"/>
</dbReference>
<feature type="chain" id="PRO_5047225730" evidence="2">
    <location>
        <begin position="23"/>
        <end position="359"/>
    </location>
</feature>
<keyword evidence="2" id="KW-0732">Signal</keyword>
<name>A0ABW1AN46_9RHOO</name>
<keyword evidence="1" id="KW-0472">Membrane</keyword>
<dbReference type="InterPro" id="IPR050570">
    <property type="entry name" value="Cell_wall_metabolism_enzyme"/>
</dbReference>
<proteinExistence type="predicted"/>
<gene>
    <name evidence="4" type="ORF">ACFPTN_04915</name>
</gene>
<protein>
    <submittedName>
        <fullName evidence="4">M23 family metallopeptidase</fullName>
        <ecNumber evidence="4">3.4.24.-</ecNumber>
    </submittedName>
</protein>
<dbReference type="PANTHER" id="PTHR21666">
    <property type="entry name" value="PEPTIDASE-RELATED"/>
    <property type="match status" value="1"/>
</dbReference>
<evidence type="ECO:0000256" key="1">
    <source>
        <dbReference type="SAM" id="Phobius"/>
    </source>
</evidence>
<organism evidence="4 5">
    <name type="scientific">Thauera sinica</name>
    <dbReference type="NCBI Taxonomy" id="2665146"/>
    <lineage>
        <taxon>Bacteria</taxon>
        <taxon>Pseudomonadati</taxon>
        <taxon>Pseudomonadota</taxon>
        <taxon>Betaproteobacteria</taxon>
        <taxon>Rhodocyclales</taxon>
        <taxon>Zoogloeaceae</taxon>
        <taxon>Thauera</taxon>
    </lineage>
</organism>
<reference evidence="5" key="1">
    <citation type="journal article" date="2019" name="Int. J. Syst. Evol. Microbiol.">
        <title>The Global Catalogue of Microorganisms (GCM) 10K type strain sequencing project: providing services to taxonomists for standard genome sequencing and annotation.</title>
        <authorList>
            <consortium name="The Broad Institute Genomics Platform"/>
            <consortium name="The Broad Institute Genome Sequencing Center for Infectious Disease"/>
            <person name="Wu L."/>
            <person name="Ma J."/>
        </authorList>
    </citation>
    <scope>NUCLEOTIDE SEQUENCE [LARGE SCALE GENOMIC DNA]</scope>
    <source>
        <strain evidence="5">SHR3</strain>
    </source>
</reference>
<dbReference type="RefSeq" id="WP_096448363.1">
    <property type="nucleotide sequence ID" value="NZ_JBHSOG010000014.1"/>
</dbReference>
<keyword evidence="1" id="KW-1133">Transmembrane helix</keyword>
<sequence length="359" mass="37610">MKARLAVLAAGTALAAHGHCVAADAYPFSIETERTGEGFRLVARNLGPVPVSARITLTGAAQLDTDRPFPLHVVVPPGSGTLPLARIRPAGRGVRQTLRTEYAWIPGDFNAVHAPGARYRLPFRHGLSFRIGQAPGGPITTHHGADSRHAVDIPMPEGTTIVAARSGIVIHTEAGHFTGGQRADMLDKANAVRILHDDATIATYAHLAPGGVLVSPGQRVAEGQPIGLSGSTGYSSGPHLHLVVQAVRRTAAGFEMVSLPFRFYTGNPPVVFEPEFGKMVKADYGTATAPAAPLAGQGLPVPVPPALPPAAPAPLATPIPRDVPLFPQSPGGWTWLAGAAAAVLPLLLFALSRRPRRRR</sequence>
<dbReference type="InterPro" id="IPR016047">
    <property type="entry name" value="M23ase_b-sheet_dom"/>
</dbReference>
<feature type="domain" description="M23ase beta-sheet core" evidence="3">
    <location>
        <begin position="149"/>
        <end position="245"/>
    </location>
</feature>
<evidence type="ECO:0000313" key="4">
    <source>
        <dbReference type="EMBL" id="MFC5768705.1"/>
    </source>
</evidence>
<accession>A0ABW1AN46</accession>